<accession>A0A4Q9Q2K5</accession>
<evidence type="ECO:0000313" key="1">
    <source>
        <dbReference type="EMBL" id="TBU61086.1"/>
    </source>
</evidence>
<dbReference type="AlphaFoldDB" id="A0A4Q9Q2K5"/>
<name>A0A4Q9Q2K5_9APHY</name>
<gene>
    <name evidence="1" type="ORF">BD310DRAFT_236507</name>
</gene>
<reference evidence="1 2" key="1">
    <citation type="submission" date="2019-01" db="EMBL/GenBank/DDBJ databases">
        <title>Draft genome sequences of three monokaryotic isolates of the white-rot basidiomycete fungus Dichomitus squalens.</title>
        <authorList>
            <consortium name="DOE Joint Genome Institute"/>
            <person name="Lopez S.C."/>
            <person name="Andreopoulos B."/>
            <person name="Pangilinan J."/>
            <person name="Lipzen A."/>
            <person name="Riley R."/>
            <person name="Ahrendt S."/>
            <person name="Ng V."/>
            <person name="Barry K."/>
            <person name="Daum C."/>
            <person name="Grigoriev I.V."/>
            <person name="Hilden K.S."/>
            <person name="Makela M.R."/>
            <person name="de Vries R.P."/>
        </authorList>
    </citation>
    <scope>NUCLEOTIDE SEQUENCE [LARGE SCALE GENOMIC DNA]</scope>
    <source>
        <strain evidence="1 2">CBS 464.89</strain>
    </source>
</reference>
<evidence type="ECO:0000313" key="2">
    <source>
        <dbReference type="Proteomes" id="UP000292082"/>
    </source>
</evidence>
<dbReference type="Proteomes" id="UP000292082">
    <property type="component" value="Unassembled WGS sequence"/>
</dbReference>
<protein>
    <submittedName>
        <fullName evidence="1">Uncharacterized protein</fullName>
    </submittedName>
</protein>
<dbReference type="EMBL" id="ML145100">
    <property type="protein sequence ID" value="TBU61086.1"/>
    <property type="molecule type" value="Genomic_DNA"/>
</dbReference>
<keyword evidence="2" id="KW-1185">Reference proteome</keyword>
<proteinExistence type="predicted"/>
<sequence>MNHEGRGRFGGPCRTPSTGLLRSLAHHEDLHPCSSDLRLRRSRLYDNERGCYQDAPLLPPSLVTTVHSVNVLMTAPPAVIPSPPLHPVHFNRHQRHQRVKTCARQCTGNGGIQRSGNVAHLADLPSFLFNSVRPANTLLASCPLLLRLLLAARACHQMHLNAFASESEYTKAPNSHARKHARARLP</sequence>
<organism evidence="1 2">
    <name type="scientific">Dichomitus squalens</name>
    <dbReference type="NCBI Taxonomy" id="114155"/>
    <lineage>
        <taxon>Eukaryota</taxon>
        <taxon>Fungi</taxon>
        <taxon>Dikarya</taxon>
        <taxon>Basidiomycota</taxon>
        <taxon>Agaricomycotina</taxon>
        <taxon>Agaricomycetes</taxon>
        <taxon>Polyporales</taxon>
        <taxon>Polyporaceae</taxon>
        <taxon>Dichomitus</taxon>
    </lineage>
</organism>